<protein>
    <submittedName>
        <fullName evidence="9">Benzoate 4-monooxygenase cytochrome P450</fullName>
    </submittedName>
</protein>
<proteinExistence type="inferred from homology"/>
<dbReference type="InterPro" id="IPR001128">
    <property type="entry name" value="Cyt_P450"/>
</dbReference>
<evidence type="ECO:0000256" key="5">
    <source>
        <dbReference type="ARBA" id="ARBA00023002"/>
    </source>
</evidence>
<evidence type="ECO:0000256" key="6">
    <source>
        <dbReference type="ARBA" id="ARBA00023004"/>
    </source>
</evidence>
<gene>
    <name evidence="9" type="ORF">CkaCkLH20_07054</name>
</gene>
<keyword evidence="6" id="KW-0408">Iron</keyword>
<name>A0A9P6LGH9_9PEZI</name>
<comment type="cofactor">
    <cofactor evidence="1">
        <name>heme</name>
        <dbReference type="ChEBI" id="CHEBI:30413"/>
    </cofactor>
</comment>
<dbReference type="Gene3D" id="1.10.630.10">
    <property type="entry name" value="Cytochrome P450"/>
    <property type="match status" value="1"/>
</dbReference>
<dbReference type="PANTHER" id="PTHR24305:SF29">
    <property type="entry name" value="BENZOATE-PARA-HYDROXYLASE"/>
    <property type="match status" value="1"/>
</dbReference>
<keyword evidence="4" id="KW-0479">Metal-binding</keyword>
<dbReference type="Proteomes" id="UP000781932">
    <property type="component" value="Unassembled WGS sequence"/>
</dbReference>
<dbReference type="GO" id="GO:0016705">
    <property type="term" value="F:oxidoreductase activity, acting on paired donors, with incorporation or reduction of molecular oxygen"/>
    <property type="evidence" value="ECO:0007669"/>
    <property type="project" value="InterPro"/>
</dbReference>
<organism evidence="9 10">
    <name type="scientific">Colletotrichum karsti</name>
    <dbReference type="NCBI Taxonomy" id="1095194"/>
    <lineage>
        <taxon>Eukaryota</taxon>
        <taxon>Fungi</taxon>
        <taxon>Dikarya</taxon>
        <taxon>Ascomycota</taxon>
        <taxon>Pezizomycotina</taxon>
        <taxon>Sordariomycetes</taxon>
        <taxon>Hypocreomycetidae</taxon>
        <taxon>Glomerellales</taxon>
        <taxon>Glomerellaceae</taxon>
        <taxon>Colletotrichum</taxon>
        <taxon>Colletotrichum boninense species complex</taxon>
    </lineage>
</organism>
<dbReference type="InterPro" id="IPR002401">
    <property type="entry name" value="Cyt_P450_E_grp-I"/>
</dbReference>
<dbReference type="PRINTS" id="PR00463">
    <property type="entry name" value="EP450I"/>
</dbReference>
<keyword evidence="5" id="KW-0560">Oxidoreductase</keyword>
<evidence type="ECO:0000256" key="8">
    <source>
        <dbReference type="SAM" id="Phobius"/>
    </source>
</evidence>
<dbReference type="InterPro" id="IPR050121">
    <property type="entry name" value="Cytochrome_P450_monoxygenase"/>
</dbReference>
<evidence type="ECO:0000313" key="9">
    <source>
        <dbReference type="EMBL" id="KAF9875234.1"/>
    </source>
</evidence>
<dbReference type="GO" id="GO:0004497">
    <property type="term" value="F:monooxygenase activity"/>
    <property type="evidence" value="ECO:0007669"/>
    <property type="project" value="UniProtKB-KW"/>
</dbReference>
<dbReference type="EMBL" id="JAATWM020000022">
    <property type="protein sequence ID" value="KAF9875234.1"/>
    <property type="molecule type" value="Genomic_DNA"/>
</dbReference>
<evidence type="ECO:0000256" key="7">
    <source>
        <dbReference type="ARBA" id="ARBA00023033"/>
    </source>
</evidence>
<dbReference type="PANTHER" id="PTHR24305">
    <property type="entry name" value="CYTOCHROME P450"/>
    <property type="match status" value="1"/>
</dbReference>
<dbReference type="InterPro" id="IPR036396">
    <property type="entry name" value="Cyt_P450_sf"/>
</dbReference>
<comment type="similarity">
    <text evidence="2">Belongs to the cytochrome P450 family.</text>
</comment>
<keyword evidence="8" id="KW-0812">Transmembrane</keyword>
<dbReference type="AlphaFoldDB" id="A0A9P6LGH9"/>
<dbReference type="GeneID" id="62162845"/>
<reference evidence="9" key="1">
    <citation type="submission" date="2020-03" db="EMBL/GenBank/DDBJ databases">
        <authorList>
            <person name="He L."/>
        </authorList>
    </citation>
    <scope>NUCLEOTIDE SEQUENCE</scope>
    <source>
        <strain evidence="9">CkLH20</strain>
    </source>
</reference>
<dbReference type="SUPFAM" id="SSF48264">
    <property type="entry name" value="Cytochrome P450"/>
    <property type="match status" value="1"/>
</dbReference>
<accession>A0A9P6LGH9</accession>
<dbReference type="RefSeq" id="XP_038744695.1">
    <property type="nucleotide sequence ID" value="XM_038889771.1"/>
</dbReference>
<dbReference type="OrthoDB" id="1470350at2759"/>
<comment type="caution">
    <text evidence="9">The sequence shown here is derived from an EMBL/GenBank/DDBJ whole genome shotgun (WGS) entry which is preliminary data.</text>
</comment>
<keyword evidence="8" id="KW-1133">Transmembrane helix</keyword>
<sequence length="414" mass="46376">MVLGSSFSIGAGPLVRFAAFLVIAWLLFHIFQGIYQAYVSPLRHVPGPKAWVIFPAIPRIKTLLGTFDHDVRLLHQKYGNIVRHGPNAVSFTTSNAWKSIYGHGHRQFPKFNASKQLDPQSNILTADDENHARIRRGVSHAFSPKSLAEQESIVHEYVDKLIRRLSDVAESQLPTEIGRWFHIASFDIIGDLTFGESLGGLDNNELHHVVTSVLLFIERAKKIFELDSLLGPLSWLIMPLLARGVEKGFMDQFHYTRMAVSRRLANDSVISRKDFMQGLLRGRAEKEINSIEEIITNANTLFVAGSDTTATLMTACTFYLLSTPEAHQRAVEEVRQAFTSPAEITFTNATARLPYLLAVLNETFRLYPPVPTSLERIVPDGEEPVYIEGMYIPTGVRTASFLPSNIHLSSISSY</sequence>
<feature type="transmembrane region" description="Helical" evidence="8">
    <location>
        <begin position="6"/>
        <end position="28"/>
    </location>
</feature>
<keyword evidence="3" id="KW-0349">Heme</keyword>
<evidence type="ECO:0000256" key="4">
    <source>
        <dbReference type="ARBA" id="ARBA00022723"/>
    </source>
</evidence>
<evidence type="ECO:0000256" key="2">
    <source>
        <dbReference type="ARBA" id="ARBA00010617"/>
    </source>
</evidence>
<dbReference type="GO" id="GO:0005506">
    <property type="term" value="F:iron ion binding"/>
    <property type="evidence" value="ECO:0007669"/>
    <property type="project" value="InterPro"/>
</dbReference>
<evidence type="ECO:0000256" key="1">
    <source>
        <dbReference type="ARBA" id="ARBA00001971"/>
    </source>
</evidence>
<dbReference type="GO" id="GO:0020037">
    <property type="term" value="F:heme binding"/>
    <property type="evidence" value="ECO:0007669"/>
    <property type="project" value="InterPro"/>
</dbReference>
<keyword evidence="8" id="KW-0472">Membrane</keyword>
<keyword evidence="7" id="KW-0503">Monooxygenase</keyword>
<evidence type="ECO:0000256" key="3">
    <source>
        <dbReference type="ARBA" id="ARBA00022617"/>
    </source>
</evidence>
<keyword evidence="10" id="KW-1185">Reference proteome</keyword>
<evidence type="ECO:0000313" key="10">
    <source>
        <dbReference type="Proteomes" id="UP000781932"/>
    </source>
</evidence>
<dbReference type="Pfam" id="PF00067">
    <property type="entry name" value="p450"/>
    <property type="match status" value="1"/>
</dbReference>
<reference evidence="9" key="2">
    <citation type="submission" date="2020-11" db="EMBL/GenBank/DDBJ databases">
        <title>Whole genome sequencing of Colletotrichum sp.</title>
        <authorList>
            <person name="Li H."/>
        </authorList>
    </citation>
    <scope>NUCLEOTIDE SEQUENCE</scope>
    <source>
        <strain evidence="9">CkLH20</strain>
    </source>
</reference>